<keyword evidence="1" id="KW-0812">Transmembrane</keyword>
<protein>
    <submittedName>
        <fullName evidence="3">Secreted protein</fullName>
    </submittedName>
</protein>
<evidence type="ECO:0000256" key="1">
    <source>
        <dbReference type="SAM" id="Phobius"/>
    </source>
</evidence>
<dbReference type="WBParaSite" id="L893_g17657.t1">
    <property type="protein sequence ID" value="L893_g17657.t1"/>
    <property type="gene ID" value="L893_g17657"/>
</dbReference>
<dbReference type="AlphaFoldDB" id="A0A1I7YLU8"/>
<keyword evidence="2" id="KW-1185">Reference proteome</keyword>
<name>A0A1I7YLU8_9BILA</name>
<sequence>MTLIDPLTHKKSSWNVDVVPVLGRLIGGSHLCILLCAATFVVSVVLPPCPFYDQSARRPVYGKGDGQRHPFWSSVPFVADICISIDQGNSQKMKMAKWFECADANYHCIVHE</sequence>
<evidence type="ECO:0000313" key="3">
    <source>
        <dbReference type="WBParaSite" id="L893_g17657.t1"/>
    </source>
</evidence>
<evidence type="ECO:0000313" key="2">
    <source>
        <dbReference type="Proteomes" id="UP000095287"/>
    </source>
</evidence>
<dbReference type="Proteomes" id="UP000095287">
    <property type="component" value="Unplaced"/>
</dbReference>
<proteinExistence type="predicted"/>
<keyword evidence="1" id="KW-0472">Membrane</keyword>
<organism evidence="2 3">
    <name type="scientific">Steinernema glaseri</name>
    <dbReference type="NCBI Taxonomy" id="37863"/>
    <lineage>
        <taxon>Eukaryota</taxon>
        <taxon>Metazoa</taxon>
        <taxon>Ecdysozoa</taxon>
        <taxon>Nematoda</taxon>
        <taxon>Chromadorea</taxon>
        <taxon>Rhabditida</taxon>
        <taxon>Tylenchina</taxon>
        <taxon>Panagrolaimomorpha</taxon>
        <taxon>Strongyloidoidea</taxon>
        <taxon>Steinernematidae</taxon>
        <taxon>Steinernema</taxon>
    </lineage>
</organism>
<keyword evidence="1" id="KW-1133">Transmembrane helix</keyword>
<accession>A0A1I7YLU8</accession>
<reference evidence="3" key="1">
    <citation type="submission" date="2016-11" db="UniProtKB">
        <authorList>
            <consortium name="WormBaseParasite"/>
        </authorList>
    </citation>
    <scope>IDENTIFICATION</scope>
</reference>
<feature type="transmembrane region" description="Helical" evidence="1">
    <location>
        <begin position="21"/>
        <end position="46"/>
    </location>
</feature>